<reference evidence="1 2" key="1">
    <citation type="submission" date="2012-11" db="EMBL/GenBank/DDBJ databases">
        <title>Whole genome sequence of Acidocella aminolytica 101 = DSM 11237.</title>
        <authorList>
            <person name="Azuma Y."/>
            <person name="Higashiura N."/>
            <person name="Hirakawa H."/>
            <person name="Matsushita K."/>
        </authorList>
    </citation>
    <scope>NUCLEOTIDE SEQUENCE [LARGE SCALE GENOMIC DNA]</scope>
    <source>
        <strain evidence="2">101 / DSM 11237</strain>
    </source>
</reference>
<evidence type="ECO:0000313" key="1">
    <source>
        <dbReference type="EMBL" id="GAN79463.1"/>
    </source>
</evidence>
<dbReference type="Proteomes" id="UP000032668">
    <property type="component" value="Unassembled WGS sequence"/>
</dbReference>
<name>A0A0D6PE31_9PROT</name>
<keyword evidence="2" id="KW-1185">Reference proteome</keyword>
<proteinExistence type="predicted"/>
<organism evidence="1 2">
    <name type="scientific">Acidocella aminolytica 101 = DSM 11237</name>
    <dbReference type="NCBI Taxonomy" id="1120923"/>
    <lineage>
        <taxon>Bacteria</taxon>
        <taxon>Pseudomonadati</taxon>
        <taxon>Pseudomonadota</taxon>
        <taxon>Alphaproteobacteria</taxon>
        <taxon>Acetobacterales</taxon>
        <taxon>Acidocellaceae</taxon>
        <taxon>Acidocella</taxon>
    </lineage>
</organism>
<dbReference type="AlphaFoldDB" id="A0A0D6PE31"/>
<accession>A0A0D6PE31</accession>
<sequence>MSDTTPGASTELTTKLANGQFWNLVASIRAQEVATLAAALLGNRRKSMSLAELLEVTRDIQFAKYPAPNNPEYQEWEKTKSERLSRIYK</sequence>
<gene>
    <name evidence="1" type="ORF">Aam_021_051</name>
</gene>
<comment type="caution">
    <text evidence="1">The sequence shown here is derived from an EMBL/GenBank/DDBJ whole genome shotgun (WGS) entry which is preliminary data.</text>
</comment>
<dbReference type="EMBL" id="BANC01000021">
    <property type="protein sequence ID" value="GAN79463.1"/>
    <property type="molecule type" value="Genomic_DNA"/>
</dbReference>
<protein>
    <submittedName>
        <fullName evidence="1">Uncharacterized protein</fullName>
    </submittedName>
</protein>
<dbReference type="RefSeq" id="WP_048877916.1">
    <property type="nucleotide sequence ID" value="NZ_BANC01000021.1"/>
</dbReference>
<evidence type="ECO:0000313" key="2">
    <source>
        <dbReference type="Proteomes" id="UP000032668"/>
    </source>
</evidence>